<feature type="compositionally biased region" description="Polar residues" evidence="7">
    <location>
        <begin position="17"/>
        <end position="35"/>
    </location>
</feature>
<dbReference type="InterPro" id="IPR013876">
    <property type="entry name" value="TFIIH_BTF_p62_N"/>
</dbReference>
<dbReference type="SUPFAM" id="SSF140383">
    <property type="entry name" value="BSD domain-like"/>
    <property type="match status" value="1"/>
</dbReference>
<comment type="similarity">
    <text evidence="2">Belongs to the TFB1 family.</text>
</comment>
<feature type="domain" description="BSD" evidence="8">
    <location>
        <begin position="214"/>
        <end position="267"/>
    </location>
</feature>
<dbReference type="CDD" id="cd13229">
    <property type="entry name" value="PH_TFIIH"/>
    <property type="match status" value="1"/>
</dbReference>
<keyword evidence="6" id="KW-0539">Nucleus</keyword>
<evidence type="ECO:0000313" key="10">
    <source>
        <dbReference type="Proteomes" id="UP000663828"/>
    </source>
</evidence>
<evidence type="ECO:0000256" key="1">
    <source>
        <dbReference type="ARBA" id="ARBA00004123"/>
    </source>
</evidence>
<feature type="region of interest" description="Disordered" evidence="7">
    <location>
        <begin position="17"/>
        <end position="39"/>
    </location>
</feature>
<keyword evidence="4" id="KW-0805">Transcription regulation</keyword>
<dbReference type="PANTHER" id="PTHR12856">
    <property type="entry name" value="TRANSCRIPTION INITIATION FACTOR IIH-RELATED"/>
    <property type="match status" value="1"/>
</dbReference>
<comment type="subcellular location">
    <subcellularLocation>
        <location evidence="1">Nucleus</location>
    </subcellularLocation>
</comment>
<protein>
    <recommendedName>
        <fullName evidence="8">BSD domain-containing protein</fullName>
    </recommendedName>
</protein>
<evidence type="ECO:0000256" key="2">
    <source>
        <dbReference type="ARBA" id="ARBA00009448"/>
    </source>
</evidence>
<dbReference type="EMBL" id="CAJNOR010000075">
    <property type="protein sequence ID" value="CAF0786198.1"/>
    <property type="molecule type" value="Genomic_DNA"/>
</dbReference>
<dbReference type="Pfam" id="PF08567">
    <property type="entry name" value="PH_TFIIH"/>
    <property type="match status" value="1"/>
</dbReference>
<accession>A0A813RSK5</accession>
<dbReference type="InterPro" id="IPR035925">
    <property type="entry name" value="BSD_dom_sf"/>
</dbReference>
<evidence type="ECO:0000256" key="4">
    <source>
        <dbReference type="ARBA" id="ARBA00023015"/>
    </source>
</evidence>
<dbReference type="AlphaFoldDB" id="A0A813RSK5"/>
<dbReference type="GO" id="GO:0000439">
    <property type="term" value="C:transcription factor TFIIH core complex"/>
    <property type="evidence" value="ECO:0007669"/>
    <property type="project" value="InterPro"/>
</dbReference>
<dbReference type="SMART" id="SM00751">
    <property type="entry name" value="BSD"/>
    <property type="match status" value="2"/>
</dbReference>
<feature type="domain" description="BSD" evidence="8">
    <location>
        <begin position="149"/>
        <end position="191"/>
    </location>
</feature>
<evidence type="ECO:0000256" key="7">
    <source>
        <dbReference type="SAM" id="MobiDB-lite"/>
    </source>
</evidence>
<keyword evidence="5" id="KW-0804">Transcription</keyword>
<evidence type="ECO:0000259" key="8">
    <source>
        <dbReference type="PROSITE" id="PS50858"/>
    </source>
</evidence>
<dbReference type="Gene3D" id="2.30.29.30">
    <property type="entry name" value="Pleckstrin-homology domain (PH domain)/Phosphotyrosine-binding domain (PTB)"/>
    <property type="match status" value="1"/>
</dbReference>
<feature type="region of interest" description="Disordered" evidence="7">
    <location>
        <begin position="353"/>
        <end position="399"/>
    </location>
</feature>
<proteinExistence type="inferred from homology"/>
<evidence type="ECO:0000313" key="9">
    <source>
        <dbReference type="EMBL" id="CAF0786198.1"/>
    </source>
</evidence>
<dbReference type="Gene3D" id="6.10.140.1200">
    <property type="match status" value="1"/>
</dbReference>
<name>A0A813RSK5_ADIRI</name>
<evidence type="ECO:0000256" key="3">
    <source>
        <dbReference type="ARBA" id="ARBA00022737"/>
    </source>
</evidence>
<comment type="caution">
    <text evidence="9">The sequence shown here is derived from an EMBL/GenBank/DDBJ whole genome shotgun (WGS) entry which is preliminary data.</text>
</comment>
<dbReference type="InterPro" id="IPR005607">
    <property type="entry name" value="BSD_dom"/>
</dbReference>
<sequence length="577" mass="65974">MAYQLQYQAASNFKQSNSSSVIPSSAGGTTTTTRPMANGEDVRLKVNHVKSKKVEGTLYMMSERMGWMPKHKGDITLSFDYCDIKSQRISSDEKSKIRLQIVCYNETMTTFHFCNPNGLDAQKKDRDDVSELLKLLLPKFRSMMDQALEIKTKILNENKTVYQLYKDLVISGLVPADDFWNKYVDFDKLTESTKKQDTGVSGAFLSNIRPESGDNGGIIYKLNTDTVMSIFRTYPAIREKYEQNVHTRKMTEADFWRTFFQSHYFTMDRLNPSHSRDIFNDCVKRDDEKMLHEAERASRKAMAVIAPETNETSEIGYGVNEHAEDTSGKNDLNKNLIKRFNFHSTMILKSTLGTEVNNESSAASRAEPPEEDDDDDDVSKRFKPDDDLEDLRTEQPDENQALKLVNPERYLRAPTTDRSQKTFTAQVPTNLKGFKQEMSNWNANTELSLNSHLAHRIVKDLTPGGALMHGTTAQTLSQIVPQTIQEEMQTIYISLSELLRHFWSSFPPSSPAIEEKIHRVHETIERFRDTQVNAFKEKVSTDLLTDFHLAGHMEDLIDIANKKYQQWTKTSGSTGRV</sequence>
<reference evidence="9" key="1">
    <citation type="submission" date="2021-02" db="EMBL/GenBank/DDBJ databases">
        <authorList>
            <person name="Nowell W R."/>
        </authorList>
    </citation>
    <scope>NUCLEOTIDE SEQUENCE</scope>
</reference>
<gene>
    <name evidence="9" type="ORF">XAT740_LOCUS2242</name>
</gene>
<dbReference type="GO" id="GO:0006289">
    <property type="term" value="P:nucleotide-excision repair"/>
    <property type="evidence" value="ECO:0007669"/>
    <property type="project" value="InterPro"/>
</dbReference>
<dbReference type="SUPFAM" id="SSF50729">
    <property type="entry name" value="PH domain-like"/>
    <property type="match status" value="1"/>
</dbReference>
<keyword evidence="10" id="KW-1185">Reference proteome</keyword>
<evidence type="ECO:0000256" key="6">
    <source>
        <dbReference type="ARBA" id="ARBA00023242"/>
    </source>
</evidence>
<dbReference type="Pfam" id="PF03909">
    <property type="entry name" value="BSD"/>
    <property type="match status" value="1"/>
</dbReference>
<dbReference type="Proteomes" id="UP000663828">
    <property type="component" value="Unassembled WGS sequence"/>
</dbReference>
<dbReference type="GO" id="GO:0006351">
    <property type="term" value="P:DNA-templated transcription"/>
    <property type="evidence" value="ECO:0007669"/>
    <property type="project" value="InterPro"/>
</dbReference>
<dbReference type="PROSITE" id="PS50858">
    <property type="entry name" value="BSD"/>
    <property type="match status" value="2"/>
</dbReference>
<organism evidence="9 10">
    <name type="scientific">Adineta ricciae</name>
    <name type="common">Rotifer</name>
    <dbReference type="NCBI Taxonomy" id="249248"/>
    <lineage>
        <taxon>Eukaryota</taxon>
        <taxon>Metazoa</taxon>
        <taxon>Spiralia</taxon>
        <taxon>Gnathifera</taxon>
        <taxon>Rotifera</taxon>
        <taxon>Eurotatoria</taxon>
        <taxon>Bdelloidea</taxon>
        <taxon>Adinetida</taxon>
        <taxon>Adinetidae</taxon>
        <taxon>Adineta</taxon>
    </lineage>
</organism>
<keyword evidence="3" id="KW-0677">Repeat</keyword>
<feature type="compositionally biased region" description="Basic and acidic residues" evidence="7">
    <location>
        <begin position="378"/>
        <end position="395"/>
    </location>
</feature>
<dbReference type="InterPro" id="IPR027079">
    <property type="entry name" value="Tfb1/GTF2H1"/>
</dbReference>
<evidence type="ECO:0000256" key="5">
    <source>
        <dbReference type="ARBA" id="ARBA00023163"/>
    </source>
</evidence>
<dbReference type="InterPro" id="IPR011993">
    <property type="entry name" value="PH-like_dom_sf"/>
</dbReference>